<dbReference type="Proteomes" id="UP000612899">
    <property type="component" value="Unassembled WGS sequence"/>
</dbReference>
<protein>
    <submittedName>
        <fullName evidence="1">Uncharacterized protein</fullName>
    </submittedName>
</protein>
<evidence type="ECO:0000313" key="2">
    <source>
        <dbReference type="Proteomes" id="UP000612899"/>
    </source>
</evidence>
<dbReference type="EMBL" id="BONY01000123">
    <property type="protein sequence ID" value="GIH11205.1"/>
    <property type="molecule type" value="Genomic_DNA"/>
</dbReference>
<evidence type="ECO:0000313" key="1">
    <source>
        <dbReference type="EMBL" id="GIH11205.1"/>
    </source>
</evidence>
<proteinExistence type="predicted"/>
<name>A0A8J3QI03_9ACTN</name>
<accession>A0A8J3QI03</accession>
<keyword evidence="2" id="KW-1185">Reference proteome</keyword>
<dbReference type="AlphaFoldDB" id="A0A8J3QI03"/>
<reference evidence="1" key="1">
    <citation type="submission" date="2021-01" db="EMBL/GenBank/DDBJ databases">
        <title>Whole genome shotgun sequence of Rhizocola hellebori NBRC 109834.</title>
        <authorList>
            <person name="Komaki H."/>
            <person name="Tamura T."/>
        </authorList>
    </citation>
    <scope>NUCLEOTIDE SEQUENCE</scope>
    <source>
        <strain evidence="1">NBRC 109834</strain>
    </source>
</reference>
<sequence>MSMRTPRSLPGKDELAKAAGNLRWLRASPTAFVSTAPFIALVTELLAVLQNEYATEREAYIAVRRTARLLAAFVQEGELKARQGDPEW</sequence>
<organism evidence="1 2">
    <name type="scientific">Rhizocola hellebori</name>
    <dbReference type="NCBI Taxonomy" id="1392758"/>
    <lineage>
        <taxon>Bacteria</taxon>
        <taxon>Bacillati</taxon>
        <taxon>Actinomycetota</taxon>
        <taxon>Actinomycetes</taxon>
        <taxon>Micromonosporales</taxon>
        <taxon>Micromonosporaceae</taxon>
        <taxon>Rhizocola</taxon>
    </lineage>
</organism>
<gene>
    <name evidence="1" type="ORF">Rhe02_92720</name>
</gene>
<comment type="caution">
    <text evidence="1">The sequence shown here is derived from an EMBL/GenBank/DDBJ whole genome shotgun (WGS) entry which is preliminary data.</text>
</comment>